<protein>
    <submittedName>
        <fullName evidence="1">Uncharacterized protein</fullName>
    </submittedName>
</protein>
<sequence length="123" mass="14179">MRLRLFQDSTIITSIEIDDRCIGVIRSEPGSDDYLRIDRIHRVSVANLFAEMLRQRSARESNKFAAGRFPSVNAQTDSDVSDEEILNTAYQAFSSFEKDPYDEIQRLLRENGIPATYSLWSNR</sequence>
<dbReference type="KEGG" id="hfl:PUV54_14340"/>
<accession>A0AAE9ZHU2</accession>
<dbReference type="AlphaFoldDB" id="A0AAE9ZHU2"/>
<proteinExistence type="predicted"/>
<evidence type="ECO:0000313" key="2">
    <source>
        <dbReference type="Proteomes" id="UP001214043"/>
    </source>
</evidence>
<dbReference type="RefSeq" id="WP_274492953.1">
    <property type="nucleotide sequence ID" value="NZ_CP118166.1"/>
</dbReference>
<evidence type="ECO:0000313" key="1">
    <source>
        <dbReference type="EMBL" id="WDI31131.1"/>
    </source>
</evidence>
<gene>
    <name evidence="1" type="ORF">PUV54_14340</name>
</gene>
<organism evidence="1 2">
    <name type="scientific">Hyphococcus flavus</name>
    <dbReference type="NCBI Taxonomy" id="1866326"/>
    <lineage>
        <taxon>Bacteria</taxon>
        <taxon>Pseudomonadati</taxon>
        <taxon>Pseudomonadota</taxon>
        <taxon>Alphaproteobacteria</taxon>
        <taxon>Parvularculales</taxon>
        <taxon>Parvularculaceae</taxon>
        <taxon>Hyphococcus</taxon>
    </lineage>
</organism>
<keyword evidence="2" id="KW-1185">Reference proteome</keyword>
<reference evidence="1" key="1">
    <citation type="submission" date="2023-02" db="EMBL/GenBank/DDBJ databases">
        <title>Genome sequence of Hyphococcus flavus.</title>
        <authorList>
            <person name="Rong J.-C."/>
            <person name="Zhao Q."/>
            <person name="Yi M."/>
            <person name="Wu J.-Y."/>
        </authorList>
    </citation>
    <scope>NUCLEOTIDE SEQUENCE</scope>
    <source>
        <strain evidence="1">MCCC 1K03223</strain>
    </source>
</reference>
<name>A0AAE9ZHU2_9PROT</name>
<dbReference type="Proteomes" id="UP001214043">
    <property type="component" value="Chromosome"/>
</dbReference>
<dbReference type="EMBL" id="CP118166">
    <property type="protein sequence ID" value="WDI31131.1"/>
    <property type="molecule type" value="Genomic_DNA"/>
</dbReference>